<dbReference type="AlphaFoldDB" id="A0ABD1BKX4"/>
<dbReference type="Proteomes" id="UP001558713">
    <property type="component" value="Unassembled WGS sequence"/>
</dbReference>
<reference evidence="4 5" key="1">
    <citation type="submission" date="2024-04" db="EMBL/GenBank/DDBJ databases">
        <title>Genome assembly C_amara_ONT_v2.</title>
        <authorList>
            <person name="Yant L."/>
            <person name="Moore C."/>
            <person name="Slenker M."/>
        </authorList>
    </citation>
    <scope>NUCLEOTIDE SEQUENCE [LARGE SCALE GENOMIC DNA]</scope>
    <source>
        <tissue evidence="4">Leaf</tissue>
    </source>
</reference>
<dbReference type="PANTHER" id="PTHR13405">
    <property type="entry name" value="NUCLEAR PORE COMPLEX PROTEIN NUP133"/>
    <property type="match status" value="1"/>
</dbReference>
<gene>
    <name evidence="4" type="ORF">V5N11_009627</name>
</gene>
<dbReference type="GO" id="GO:0005634">
    <property type="term" value="C:nucleus"/>
    <property type="evidence" value="ECO:0007669"/>
    <property type="project" value="UniProtKB-SubCell"/>
</dbReference>
<dbReference type="InterPro" id="IPR037624">
    <property type="entry name" value="Nup133-like"/>
</dbReference>
<evidence type="ECO:0000313" key="5">
    <source>
        <dbReference type="Proteomes" id="UP001558713"/>
    </source>
</evidence>
<organism evidence="4 5">
    <name type="scientific">Cardamine amara subsp. amara</name>
    <dbReference type="NCBI Taxonomy" id="228776"/>
    <lineage>
        <taxon>Eukaryota</taxon>
        <taxon>Viridiplantae</taxon>
        <taxon>Streptophyta</taxon>
        <taxon>Embryophyta</taxon>
        <taxon>Tracheophyta</taxon>
        <taxon>Spermatophyta</taxon>
        <taxon>Magnoliopsida</taxon>
        <taxon>eudicotyledons</taxon>
        <taxon>Gunneridae</taxon>
        <taxon>Pentapetalae</taxon>
        <taxon>rosids</taxon>
        <taxon>malvids</taxon>
        <taxon>Brassicales</taxon>
        <taxon>Brassicaceae</taxon>
        <taxon>Cardamineae</taxon>
        <taxon>Cardamine</taxon>
    </lineage>
</organism>
<comment type="subcellular location">
    <subcellularLocation>
        <location evidence="1">Nucleus</location>
    </subcellularLocation>
</comment>
<protein>
    <submittedName>
        <fullName evidence="4">Nuclear pore complex protein</fullName>
    </submittedName>
</protein>
<evidence type="ECO:0000313" key="4">
    <source>
        <dbReference type="EMBL" id="KAL1217856.1"/>
    </source>
</evidence>
<keyword evidence="5" id="KW-1185">Reference proteome</keyword>
<evidence type="ECO:0000256" key="3">
    <source>
        <dbReference type="ARBA" id="ARBA00023242"/>
    </source>
</evidence>
<keyword evidence="3" id="KW-0539">Nucleus</keyword>
<dbReference type="PANTHER" id="PTHR13405:SF11">
    <property type="entry name" value="NUCLEAR PORE COMPLEX PROTEIN NUP133"/>
    <property type="match status" value="1"/>
</dbReference>
<evidence type="ECO:0000256" key="2">
    <source>
        <dbReference type="ARBA" id="ARBA00022448"/>
    </source>
</evidence>
<comment type="caution">
    <text evidence="4">The sequence shown here is derived from an EMBL/GenBank/DDBJ whole genome shotgun (WGS) entry which is preliminary data.</text>
</comment>
<dbReference type="EMBL" id="JBANAX010000236">
    <property type="protein sequence ID" value="KAL1217856.1"/>
    <property type="molecule type" value="Genomic_DNA"/>
</dbReference>
<accession>A0ABD1BKX4</accession>
<keyword evidence="2" id="KW-0813">Transport</keyword>
<dbReference type="GO" id="GO:0032991">
    <property type="term" value="C:protein-containing complex"/>
    <property type="evidence" value="ECO:0007669"/>
    <property type="project" value="UniProtKB-ARBA"/>
</dbReference>
<evidence type="ECO:0000256" key="1">
    <source>
        <dbReference type="ARBA" id="ARBA00004123"/>
    </source>
</evidence>
<proteinExistence type="predicted"/>
<name>A0ABD1BKX4_CARAN</name>
<sequence length="85" mass="10232">MRPLLTIADLWRSHQRLARLFRPEELIEIYLSIQGRWTAIKAFEMFAYTSFSFRENNRSLLEECWRNVADQDDWDRLHQASANEG</sequence>